<dbReference type="InterPro" id="IPR052035">
    <property type="entry name" value="ZnF_BED_domain_contain"/>
</dbReference>
<dbReference type="EMBL" id="BDGG01000010">
    <property type="protein sequence ID" value="GAV03710.1"/>
    <property type="molecule type" value="Genomic_DNA"/>
</dbReference>
<organism evidence="10 11">
    <name type="scientific">Ramazzottius varieornatus</name>
    <name type="common">Water bear</name>
    <name type="synonym">Tardigrade</name>
    <dbReference type="NCBI Taxonomy" id="947166"/>
    <lineage>
        <taxon>Eukaryota</taxon>
        <taxon>Metazoa</taxon>
        <taxon>Ecdysozoa</taxon>
        <taxon>Tardigrada</taxon>
        <taxon>Eutardigrada</taxon>
        <taxon>Parachela</taxon>
        <taxon>Hypsibioidea</taxon>
        <taxon>Ramazzottiidae</taxon>
        <taxon>Ramazzottius</taxon>
    </lineage>
</organism>
<dbReference type="Pfam" id="PF02892">
    <property type="entry name" value="zf-BED"/>
    <property type="match status" value="1"/>
</dbReference>
<keyword evidence="11" id="KW-1185">Reference proteome</keyword>
<feature type="compositionally biased region" description="Basic and acidic residues" evidence="8">
    <location>
        <begin position="71"/>
        <end position="84"/>
    </location>
</feature>
<dbReference type="GO" id="GO:0008270">
    <property type="term" value="F:zinc ion binding"/>
    <property type="evidence" value="ECO:0007669"/>
    <property type="project" value="UniProtKB-KW"/>
</dbReference>
<protein>
    <recommendedName>
        <fullName evidence="9">BED-type domain-containing protein</fullName>
    </recommendedName>
</protein>
<accession>A0A1D1VQ83</accession>
<keyword evidence="5" id="KW-0805">Transcription regulation</keyword>
<dbReference type="InterPro" id="IPR012337">
    <property type="entry name" value="RNaseH-like_sf"/>
</dbReference>
<dbReference type="InterPro" id="IPR036236">
    <property type="entry name" value="Znf_C2H2_sf"/>
</dbReference>
<evidence type="ECO:0000256" key="6">
    <source>
        <dbReference type="ARBA" id="ARBA00023163"/>
    </source>
</evidence>
<reference evidence="10 11" key="1">
    <citation type="journal article" date="2016" name="Nat. Commun.">
        <title>Extremotolerant tardigrade genome and improved radiotolerance of human cultured cells by tardigrade-unique protein.</title>
        <authorList>
            <person name="Hashimoto T."/>
            <person name="Horikawa D.D."/>
            <person name="Saito Y."/>
            <person name="Kuwahara H."/>
            <person name="Kozuka-Hata H."/>
            <person name="Shin-I T."/>
            <person name="Minakuchi Y."/>
            <person name="Ohishi K."/>
            <person name="Motoyama A."/>
            <person name="Aizu T."/>
            <person name="Enomoto A."/>
            <person name="Kondo K."/>
            <person name="Tanaka S."/>
            <person name="Hara Y."/>
            <person name="Koshikawa S."/>
            <person name="Sagara H."/>
            <person name="Miura T."/>
            <person name="Yokobori S."/>
            <person name="Miyagawa K."/>
            <person name="Suzuki Y."/>
            <person name="Kubo T."/>
            <person name="Oyama M."/>
            <person name="Kohara Y."/>
            <person name="Fujiyama A."/>
            <person name="Arakawa K."/>
            <person name="Katayama T."/>
            <person name="Toyoda A."/>
            <person name="Kunieda T."/>
        </authorList>
    </citation>
    <scope>NUCLEOTIDE SEQUENCE [LARGE SCALE GENOMIC DNA]</scope>
    <source>
        <strain evidence="10 11">YOKOZUNA-1</strain>
    </source>
</reference>
<comment type="subcellular location">
    <subcellularLocation>
        <location evidence="1">Nucleus</location>
    </subcellularLocation>
</comment>
<evidence type="ECO:0000256" key="5">
    <source>
        <dbReference type="ARBA" id="ARBA00023015"/>
    </source>
</evidence>
<gene>
    <name evidence="10" type="primary">RvY_14099-1</name>
    <name evidence="10" type="synonym">RvY_14099.1</name>
    <name evidence="10" type="ORF">RvY_14099</name>
</gene>
<comment type="caution">
    <text evidence="10">The sequence shown here is derived from an EMBL/GenBank/DDBJ whole genome shotgun (WGS) entry which is preliminary data.</text>
</comment>
<dbReference type="AlphaFoldDB" id="A0A1D1VQ83"/>
<keyword evidence="7" id="KW-0539">Nucleus</keyword>
<dbReference type="GO" id="GO:0003677">
    <property type="term" value="F:DNA binding"/>
    <property type="evidence" value="ECO:0007669"/>
    <property type="project" value="InterPro"/>
</dbReference>
<dbReference type="PANTHER" id="PTHR46481:SF10">
    <property type="entry name" value="ZINC FINGER BED DOMAIN-CONTAINING PROTEIN 39"/>
    <property type="match status" value="1"/>
</dbReference>
<evidence type="ECO:0000313" key="10">
    <source>
        <dbReference type="EMBL" id="GAV03710.1"/>
    </source>
</evidence>
<feature type="region of interest" description="Disordered" evidence="8">
    <location>
        <begin position="1"/>
        <end position="22"/>
    </location>
</feature>
<keyword evidence="2" id="KW-0479">Metal-binding</keyword>
<name>A0A1D1VQ83_RAMVA</name>
<feature type="domain" description="BED-type" evidence="9">
    <location>
        <begin position="88"/>
        <end position="117"/>
    </location>
</feature>
<dbReference type="OrthoDB" id="1607513at2759"/>
<evidence type="ECO:0000259" key="9">
    <source>
        <dbReference type="Pfam" id="PF02892"/>
    </source>
</evidence>
<keyword evidence="3" id="KW-0863">Zinc-finger</keyword>
<evidence type="ECO:0000313" key="11">
    <source>
        <dbReference type="Proteomes" id="UP000186922"/>
    </source>
</evidence>
<dbReference type="Proteomes" id="UP000186922">
    <property type="component" value="Unassembled WGS sequence"/>
</dbReference>
<dbReference type="SUPFAM" id="SSF57667">
    <property type="entry name" value="beta-beta-alpha zinc fingers"/>
    <property type="match status" value="1"/>
</dbReference>
<evidence type="ECO:0000256" key="1">
    <source>
        <dbReference type="ARBA" id="ARBA00004123"/>
    </source>
</evidence>
<dbReference type="PANTHER" id="PTHR46481">
    <property type="entry name" value="ZINC FINGER BED DOMAIN-CONTAINING PROTEIN 4"/>
    <property type="match status" value="1"/>
</dbReference>
<dbReference type="SUPFAM" id="SSF53098">
    <property type="entry name" value="Ribonuclease H-like"/>
    <property type="match status" value="1"/>
</dbReference>
<sequence>MATRKRSWNRQQSDEEDDGHHDALHDEVADFEAELLGPTTPLSTVESFPEELTAADTVQLPTGTKKKGKATHSDMNDHFTKSVGKDGKTTAKCNYCSSVYKNVQGTSNLHYHMKKEHLSKLQKASKDKPLHPAFQAKQKDQPQVMSKKETTRHTNNLTECIVCTAKPISTVDEPRFVELISGLNASYKVPCRQTIRRLIVDGYKVKKVQIIEQLSAVTNLSSLTTDMWKASARKQSYLVITLHWIDNEWNLRLRLPLDVATRWNSLLHMVESAYARHHEIPDYLSTQKGAIKDDVPSAEEWIEMEDLIELPKPLEAVSFDCSAFKSSTTTWPWPSWSFCGLT</sequence>
<dbReference type="STRING" id="947166.A0A1D1VQ83"/>
<feature type="region of interest" description="Disordered" evidence="8">
    <location>
        <begin position="51"/>
        <end position="84"/>
    </location>
</feature>
<evidence type="ECO:0000256" key="4">
    <source>
        <dbReference type="ARBA" id="ARBA00022833"/>
    </source>
</evidence>
<proteinExistence type="predicted"/>
<evidence type="ECO:0000256" key="7">
    <source>
        <dbReference type="ARBA" id="ARBA00023242"/>
    </source>
</evidence>
<dbReference type="GO" id="GO:0009791">
    <property type="term" value="P:post-embryonic development"/>
    <property type="evidence" value="ECO:0007669"/>
    <property type="project" value="UniProtKB-ARBA"/>
</dbReference>
<evidence type="ECO:0000256" key="3">
    <source>
        <dbReference type="ARBA" id="ARBA00022771"/>
    </source>
</evidence>
<dbReference type="GO" id="GO:0005634">
    <property type="term" value="C:nucleus"/>
    <property type="evidence" value="ECO:0007669"/>
    <property type="project" value="UniProtKB-SubCell"/>
</dbReference>
<evidence type="ECO:0000256" key="2">
    <source>
        <dbReference type="ARBA" id="ARBA00022723"/>
    </source>
</evidence>
<evidence type="ECO:0000256" key="8">
    <source>
        <dbReference type="SAM" id="MobiDB-lite"/>
    </source>
</evidence>
<dbReference type="InterPro" id="IPR003656">
    <property type="entry name" value="Znf_BED"/>
</dbReference>
<keyword evidence="4" id="KW-0862">Zinc</keyword>
<keyword evidence="6" id="KW-0804">Transcription</keyword>